<dbReference type="AlphaFoldDB" id="A0A2M9WMN3"/>
<dbReference type="EMBL" id="JACCPP010000026">
    <property type="protein sequence ID" value="MBI1708727.1"/>
    <property type="molecule type" value="Genomic_DNA"/>
</dbReference>
<evidence type="ECO:0000313" key="4">
    <source>
        <dbReference type="EMBL" id="MDT9609757.1"/>
    </source>
</evidence>
<evidence type="ECO:0000313" key="6">
    <source>
        <dbReference type="Proteomes" id="UP000231914"/>
    </source>
</evidence>
<evidence type="ECO:0000256" key="2">
    <source>
        <dbReference type="ARBA" id="ARBA00023235"/>
    </source>
</evidence>
<dbReference type="InterPro" id="IPR000056">
    <property type="entry name" value="Ribul_P_3_epim-like"/>
</dbReference>
<proteinExistence type="predicted"/>
<name>A0A2M9WMN3_9LACO</name>
<dbReference type="SUPFAM" id="SSF51366">
    <property type="entry name" value="Ribulose-phoshate binding barrel"/>
    <property type="match status" value="1"/>
</dbReference>
<dbReference type="EMBL" id="MKXG01000136">
    <property type="protein sequence ID" value="PJZ16670.1"/>
    <property type="molecule type" value="Genomic_DNA"/>
</dbReference>
<dbReference type="Proteomes" id="UP001194414">
    <property type="component" value="Unassembled WGS sequence"/>
</dbReference>
<accession>A0A2M9WMN3</accession>
<dbReference type="GO" id="GO:0046872">
    <property type="term" value="F:metal ion binding"/>
    <property type="evidence" value="ECO:0007669"/>
    <property type="project" value="UniProtKB-KW"/>
</dbReference>
<gene>
    <name evidence="5" type="ORF">BHU41_09370</name>
    <name evidence="3" type="ORF">HYQ56_1715</name>
    <name evidence="4" type="ORF">RON39_06390</name>
</gene>
<dbReference type="InterPro" id="IPR011060">
    <property type="entry name" value="RibuloseP-bd_barrel"/>
</dbReference>
<dbReference type="RefSeq" id="WP_100732920.1">
    <property type="nucleotide sequence ID" value="NZ_JACCPP010000026.1"/>
</dbReference>
<dbReference type="Pfam" id="PF00834">
    <property type="entry name" value="Ribul_P_3_epim"/>
    <property type="match status" value="1"/>
</dbReference>
<reference evidence="4" key="3">
    <citation type="submission" date="2023-08" db="EMBL/GenBank/DDBJ databases">
        <title>Lactobacillus from the Female Urinary Tract.</title>
        <authorList>
            <person name="Stegman N."/>
            <person name="Jackson B."/>
            <person name="Steiling M."/>
            <person name="Sedano C."/>
            <person name="Wolfe A."/>
            <person name="Putonti C."/>
        </authorList>
    </citation>
    <scope>NUCLEOTIDE SEQUENCE</scope>
    <source>
        <strain evidence="4">UMB5661</strain>
    </source>
</reference>
<evidence type="ECO:0000313" key="3">
    <source>
        <dbReference type="EMBL" id="MBI1708727.1"/>
    </source>
</evidence>
<dbReference type="EC" id="5.1.3.1" evidence="4"/>
<comment type="caution">
    <text evidence="5">The sequence shown here is derived from an EMBL/GenBank/DDBJ whole genome shotgun (WGS) entry which is preliminary data.</text>
</comment>
<dbReference type="EMBL" id="JAVTXN010000028">
    <property type="protein sequence ID" value="MDT9609757.1"/>
    <property type="molecule type" value="Genomic_DNA"/>
</dbReference>
<keyword evidence="1" id="KW-0479">Metal-binding</keyword>
<reference evidence="3" key="2">
    <citation type="submission" date="2020-07" db="EMBL/GenBank/DDBJ databases">
        <title>Comparative genomics analyses of Lactobacillus crispatus isolated from different ecological niches.</title>
        <authorList>
            <person name="Mancino W."/>
            <person name="Mancabelli L."/>
            <person name="Lugli G.A."/>
            <person name="Milani C."/>
            <person name="Viappiani A."/>
            <person name="Anzalone R."/>
            <person name="Longhi G."/>
            <person name="Ventura M."/>
            <person name="Turroni F."/>
        </authorList>
    </citation>
    <scope>NUCLEOTIDE SEQUENCE</scope>
    <source>
        <strain evidence="3">LB65</strain>
    </source>
</reference>
<dbReference type="GO" id="GO:0004750">
    <property type="term" value="F:D-ribulose-phosphate 3-epimerase activity"/>
    <property type="evidence" value="ECO:0007669"/>
    <property type="project" value="UniProtKB-EC"/>
</dbReference>
<evidence type="ECO:0000256" key="1">
    <source>
        <dbReference type="ARBA" id="ARBA00022723"/>
    </source>
</evidence>
<dbReference type="InterPro" id="IPR013785">
    <property type="entry name" value="Aldolase_TIM"/>
</dbReference>
<evidence type="ECO:0000313" key="5">
    <source>
        <dbReference type="EMBL" id="PJZ16670.1"/>
    </source>
</evidence>
<organism evidence="5 6">
    <name type="scientific">Lactobacillus crispatus</name>
    <dbReference type="NCBI Taxonomy" id="47770"/>
    <lineage>
        <taxon>Bacteria</taxon>
        <taxon>Bacillati</taxon>
        <taxon>Bacillota</taxon>
        <taxon>Bacilli</taxon>
        <taxon>Lactobacillales</taxon>
        <taxon>Lactobacillaceae</taxon>
        <taxon>Lactobacillus</taxon>
    </lineage>
</organism>
<reference evidence="5 6" key="1">
    <citation type="submission" date="2016-10" db="EMBL/GenBank/DDBJ databases">
        <title>WGS of isloates from the oral cavity of healthy individuals.</title>
        <authorList>
            <person name="Sharma S."/>
            <person name="Pal V.K."/>
            <person name="Patil P.B."/>
            <person name="Korpole S."/>
            <person name="Grover V."/>
        </authorList>
    </citation>
    <scope>NUCLEOTIDE SEQUENCE [LARGE SCALE GENOMIC DNA]</scope>
    <source>
        <strain evidence="5 6">DISK12</strain>
    </source>
</reference>
<dbReference type="Proteomes" id="UP001253287">
    <property type="component" value="Unassembled WGS sequence"/>
</dbReference>
<dbReference type="GO" id="GO:0005975">
    <property type="term" value="P:carbohydrate metabolic process"/>
    <property type="evidence" value="ECO:0007669"/>
    <property type="project" value="InterPro"/>
</dbReference>
<dbReference type="CDD" id="cd00429">
    <property type="entry name" value="RPE"/>
    <property type="match status" value="1"/>
</dbReference>
<dbReference type="PANTHER" id="PTHR11749">
    <property type="entry name" value="RIBULOSE-5-PHOSPHATE-3-EPIMERASE"/>
    <property type="match status" value="1"/>
</dbReference>
<sequence length="216" mass="24202">MVKIAASLHSGPKLHMSEILDQLKKADIDLLHIDVMDSIFVPEIDFGSNFTKEISQYTDIPLDIHMMVNNPSRLINEYALSTTTDIGIHYEATQQLHRDLFQIKQLNKKAEVIINPGTPINSLSAVLNFVDQIMVMSVDPGCSGKSPFIPEVASKIKKLDQLRKEKNYHYLIEADGGITDKNLKVLVDNGLDIAVSGSFIFNGDIRQQVQKLKEIK</sequence>
<dbReference type="Gene3D" id="3.20.20.70">
    <property type="entry name" value="Aldolase class I"/>
    <property type="match status" value="1"/>
</dbReference>
<protein>
    <submittedName>
        <fullName evidence="5">Ribulose phosphate epimerase</fullName>
    </submittedName>
    <submittedName>
        <fullName evidence="3">Ribulose-phosphate 3-epimerase</fullName>
        <ecNumber evidence="4">5.1.3.1</ecNumber>
    </submittedName>
</protein>
<dbReference type="NCBIfam" id="NF004076">
    <property type="entry name" value="PRK05581.1-4"/>
    <property type="match status" value="1"/>
</dbReference>
<keyword evidence="2 4" id="KW-0413">Isomerase</keyword>
<dbReference type="Proteomes" id="UP000231914">
    <property type="component" value="Unassembled WGS sequence"/>
</dbReference>